<dbReference type="AlphaFoldDB" id="A0AAQ3MBU3"/>
<gene>
    <name evidence="3" type="ORF">R9X50_00656900</name>
</gene>
<dbReference type="SUPFAM" id="SSF52540">
    <property type="entry name" value="P-loop containing nucleoside triphosphate hydrolases"/>
    <property type="match status" value="1"/>
</dbReference>
<dbReference type="Gene3D" id="3.40.50.300">
    <property type="entry name" value="P-loop containing nucleotide triphosphate hydrolases"/>
    <property type="match status" value="1"/>
</dbReference>
<evidence type="ECO:0000259" key="2">
    <source>
        <dbReference type="Pfam" id="PF00004"/>
    </source>
</evidence>
<accession>A0AAQ3MBU3</accession>
<dbReference type="PANTHER" id="PTHR23077">
    <property type="entry name" value="AAA-FAMILY ATPASE"/>
    <property type="match status" value="1"/>
</dbReference>
<protein>
    <recommendedName>
        <fullName evidence="2">ATPase AAA-type core domain-containing protein</fullName>
    </recommendedName>
</protein>
<dbReference type="InterPro" id="IPR050168">
    <property type="entry name" value="AAA_ATPase_domain"/>
</dbReference>
<dbReference type="GO" id="GO:0042254">
    <property type="term" value="P:ribosome biogenesis"/>
    <property type="evidence" value="ECO:0007669"/>
    <property type="project" value="TreeGrafter"/>
</dbReference>
<evidence type="ECO:0000256" key="1">
    <source>
        <dbReference type="SAM" id="MobiDB-lite"/>
    </source>
</evidence>
<dbReference type="InterPro" id="IPR027417">
    <property type="entry name" value="P-loop_NTPase"/>
</dbReference>
<evidence type="ECO:0000313" key="3">
    <source>
        <dbReference type="EMBL" id="WPH03686.1"/>
    </source>
</evidence>
<dbReference type="GO" id="GO:0005634">
    <property type="term" value="C:nucleus"/>
    <property type="evidence" value="ECO:0007669"/>
    <property type="project" value="TreeGrafter"/>
</dbReference>
<reference evidence="3 4" key="1">
    <citation type="submission" date="2023-11" db="EMBL/GenBank/DDBJ databases">
        <title>An acidophilic fungus is an integral part of prey digestion in a carnivorous sundew plant.</title>
        <authorList>
            <person name="Tsai I.J."/>
        </authorList>
    </citation>
    <scope>NUCLEOTIDE SEQUENCE [LARGE SCALE GENOMIC DNA]</scope>
    <source>
        <strain evidence="3">169a</strain>
    </source>
</reference>
<evidence type="ECO:0000313" key="4">
    <source>
        <dbReference type="Proteomes" id="UP001303373"/>
    </source>
</evidence>
<feature type="domain" description="ATPase AAA-type core" evidence="2">
    <location>
        <begin position="28"/>
        <end position="105"/>
    </location>
</feature>
<dbReference type="GO" id="GO:0003723">
    <property type="term" value="F:RNA binding"/>
    <property type="evidence" value="ECO:0007669"/>
    <property type="project" value="TreeGrafter"/>
</dbReference>
<name>A0AAQ3MBU3_9PEZI</name>
<dbReference type="Proteomes" id="UP001303373">
    <property type="component" value="Chromosome 11"/>
</dbReference>
<dbReference type="PANTHER" id="PTHR23077:SF132">
    <property type="entry name" value="ATP-DEPENDENT ZN PROTEASE"/>
    <property type="match status" value="1"/>
</dbReference>
<feature type="region of interest" description="Disordered" evidence="1">
    <location>
        <begin position="215"/>
        <end position="234"/>
    </location>
</feature>
<organism evidence="3 4">
    <name type="scientific">Acrodontium crateriforme</name>
    <dbReference type="NCBI Taxonomy" id="150365"/>
    <lineage>
        <taxon>Eukaryota</taxon>
        <taxon>Fungi</taxon>
        <taxon>Dikarya</taxon>
        <taxon>Ascomycota</taxon>
        <taxon>Pezizomycotina</taxon>
        <taxon>Dothideomycetes</taxon>
        <taxon>Dothideomycetidae</taxon>
        <taxon>Mycosphaerellales</taxon>
        <taxon>Teratosphaeriaceae</taxon>
        <taxon>Acrodontium</taxon>
    </lineage>
</organism>
<keyword evidence="4" id="KW-1185">Reference proteome</keyword>
<dbReference type="GO" id="GO:0005524">
    <property type="term" value="F:ATP binding"/>
    <property type="evidence" value="ECO:0007669"/>
    <property type="project" value="InterPro"/>
</dbReference>
<dbReference type="GO" id="GO:1990275">
    <property type="term" value="F:preribosome binding"/>
    <property type="evidence" value="ECO:0007669"/>
    <property type="project" value="TreeGrafter"/>
</dbReference>
<dbReference type="EMBL" id="CP138590">
    <property type="protein sequence ID" value="WPH03686.1"/>
    <property type="molecule type" value="Genomic_DNA"/>
</dbReference>
<dbReference type="Pfam" id="PF00004">
    <property type="entry name" value="AAA"/>
    <property type="match status" value="1"/>
</dbReference>
<dbReference type="InterPro" id="IPR003959">
    <property type="entry name" value="ATPase_AAA_core"/>
</dbReference>
<dbReference type="GO" id="GO:0016887">
    <property type="term" value="F:ATP hydrolysis activity"/>
    <property type="evidence" value="ECO:0007669"/>
    <property type="project" value="InterPro"/>
</dbReference>
<sequence>MKKELTSVATNFFDSKDVYEHLSVPWKRDLMRVFQQARALSPCMLIFKDIETIVTPNTRSHFFNEMDGLGNNDGLFVVASTNYLERLDAGLTSRPSRFDMEYHFPILNEHERLLCCEYWRNKLKKSKIIDFSEILTPAIAHIPPGSSFAFLQEFFVASLLVLACTGQEKVNKSDDLNQCKLWTVFKKQAYMLRKEIGNPEANMLPVSVQVHSQVESQAAADRGPNPTDTLTQGLQGLSMPDEMLLVLQQGKYRFVNSAASDWKLQ</sequence>
<proteinExistence type="predicted"/>